<dbReference type="OrthoDB" id="511502at2759"/>
<evidence type="ECO:0000313" key="6">
    <source>
        <dbReference type="Proteomes" id="UP000008141"/>
    </source>
</evidence>
<dbReference type="GO" id="GO:0046872">
    <property type="term" value="F:metal ion binding"/>
    <property type="evidence" value="ECO:0007669"/>
    <property type="project" value="UniProtKB-KW"/>
</dbReference>
<dbReference type="InterPro" id="IPR012292">
    <property type="entry name" value="Globin/Proto"/>
</dbReference>
<reference evidence="5 6" key="1">
    <citation type="journal article" date="2010" name="Plant Cell">
        <title>The Chlorella variabilis NC64A genome reveals adaptation to photosymbiosis, coevolution with viruses, and cryptic sex.</title>
        <authorList>
            <person name="Blanc G."/>
            <person name="Duncan G."/>
            <person name="Agarkova I."/>
            <person name="Borodovsky M."/>
            <person name="Gurnon J."/>
            <person name="Kuo A."/>
            <person name="Lindquist E."/>
            <person name="Lucas S."/>
            <person name="Pangilinan J."/>
            <person name="Polle J."/>
            <person name="Salamov A."/>
            <person name="Terry A."/>
            <person name="Yamada T."/>
            <person name="Dunigan D.D."/>
            <person name="Grigoriev I.V."/>
            <person name="Claverie J.M."/>
            <person name="Van Etten J.L."/>
        </authorList>
    </citation>
    <scope>NUCLEOTIDE SEQUENCE [LARGE SCALE GENOMIC DNA]</scope>
    <source>
        <strain evidence="5 6">NC64A</strain>
    </source>
</reference>
<keyword evidence="2" id="KW-0349">Heme</keyword>
<dbReference type="AlphaFoldDB" id="E1Z3T2"/>
<dbReference type="InParanoid" id="E1Z3T2"/>
<dbReference type="GO" id="GO:0020037">
    <property type="term" value="F:heme binding"/>
    <property type="evidence" value="ECO:0007669"/>
    <property type="project" value="InterPro"/>
</dbReference>
<gene>
    <name evidence="5" type="ORF">CHLNCDRAFT_138205</name>
</gene>
<dbReference type="GeneID" id="17358846"/>
<dbReference type="SUPFAM" id="SSF46458">
    <property type="entry name" value="Globin-like"/>
    <property type="match status" value="1"/>
</dbReference>
<keyword evidence="3" id="KW-0479">Metal-binding</keyword>
<keyword evidence="6" id="KW-1185">Reference proteome</keyword>
<evidence type="ECO:0000256" key="1">
    <source>
        <dbReference type="ARBA" id="ARBA00022448"/>
    </source>
</evidence>
<dbReference type="EMBL" id="GL433836">
    <property type="protein sequence ID" value="EFN59229.1"/>
    <property type="molecule type" value="Genomic_DNA"/>
</dbReference>
<protein>
    <submittedName>
        <fullName evidence="5">Uncharacterized protein</fullName>
    </submittedName>
</protein>
<dbReference type="GO" id="GO:0019825">
    <property type="term" value="F:oxygen binding"/>
    <property type="evidence" value="ECO:0007669"/>
    <property type="project" value="InterPro"/>
</dbReference>
<dbReference type="Gene3D" id="1.10.490.10">
    <property type="entry name" value="Globins"/>
    <property type="match status" value="1"/>
</dbReference>
<evidence type="ECO:0000313" key="5">
    <source>
        <dbReference type="EMBL" id="EFN59229.1"/>
    </source>
</evidence>
<keyword evidence="1" id="KW-0813">Transport</keyword>
<name>E1Z3T2_CHLVA</name>
<accession>E1Z3T2</accession>
<dbReference type="RefSeq" id="XP_005851331.1">
    <property type="nucleotide sequence ID" value="XM_005851269.1"/>
</dbReference>
<keyword evidence="4" id="KW-0408">Iron</keyword>
<dbReference type="InterPro" id="IPR009050">
    <property type="entry name" value="Globin-like_sf"/>
</dbReference>
<proteinExistence type="predicted"/>
<dbReference type="KEGG" id="cvr:CHLNCDRAFT_138205"/>
<evidence type="ECO:0000256" key="2">
    <source>
        <dbReference type="ARBA" id="ARBA00022617"/>
    </source>
</evidence>
<sequence>MQAVPATLYDRMGGSDAVAALAVETVRRGLADWRIKRFLEGAQDAAAQAQTAQWLGSALGGPLTYRGPDPSALYSRLAAEKGLNGTHLDTLAQHVAGAMAEMGLSADMIDGLLAALAVHRQGWT</sequence>
<evidence type="ECO:0000256" key="3">
    <source>
        <dbReference type="ARBA" id="ARBA00022723"/>
    </source>
</evidence>
<organism evidence="6">
    <name type="scientific">Chlorella variabilis</name>
    <name type="common">Green alga</name>
    <dbReference type="NCBI Taxonomy" id="554065"/>
    <lineage>
        <taxon>Eukaryota</taxon>
        <taxon>Viridiplantae</taxon>
        <taxon>Chlorophyta</taxon>
        <taxon>core chlorophytes</taxon>
        <taxon>Trebouxiophyceae</taxon>
        <taxon>Chlorellales</taxon>
        <taxon>Chlorellaceae</taxon>
        <taxon>Chlorella clade</taxon>
        <taxon>Chlorella</taxon>
    </lineage>
</organism>
<dbReference type="InterPro" id="IPR001486">
    <property type="entry name" value="Hemoglobin_trunc"/>
</dbReference>
<evidence type="ECO:0000256" key="4">
    <source>
        <dbReference type="ARBA" id="ARBA00023004"/>
    </source>
</evidence>
<dbReference type="Proteomes" id="UP000008141">
    <property type="component" value="Unassembled WGS sequence"/>
</dbReference>
<dbReference type="Pfam" id="PF01152">
    <property type="entry name" value="Bac_globin"/>
    <property type="match status" value="1"/>
</dbReference>